<dbReference type="GO" id="GO:0036140">
    <property type="term" value="F:[protein]-asparagine 3-dioxygenase activity"/>
    <property type="evidence" value="ECO:0007669"/>
    <property type="project" value="TreeGrafter"/>
</dbReference>
<dbReference type="PANTHER" id="PTHR12461:SF105">
    <property type="entry name" value="HYPOXIA-INDUCIBLE FACTOR 1-ALPHA INHIBITOR"/>
    <property type="match status" value="1"/>
</dbReference>
<dbReference type="GO" id="GO:0005737">
    <property type="term" value="C:cytoplasm"/>
    <property type="evidence" value="ECO:0007669"/>
    <property type="project" value="TreeGrafter"/>
</dbReference>
<dbReference type="AlphaFoldDB" id="A0A2P2I6F5"/>
<dbReference type="InterPro" id="IPR027452">
    <property type="entry name" value="FIH-1_dom_II"/>
</dbReference>
<dbReference type="GO" id="GO:0005634">
    <property type="term" value="C:nucleus"/>
    <property type="evidence" value="ECO:0007669"/>
    <property type="project" value="TreeGrafter"/>
</dbReference>
<dbReference type="FunFam" id="2.60.120.10:FF:000042">
    <property type="entry name" value="Hypoxia-inducible factor 1-alpha inhibitor"/>
    <property type="match status" value="1"/>
</dbReference>
<feature type="compositionally biased region" description="Polar residues" evidence="1">
    <location>
        <begin position="339"/>
        <end position="349"/>
    </location>
</feature>
<proteinExistence type="evidence at transcript level"/>
<dbReference type="GO" id="GO:0071532">
    <property type="term" value="F:ankyrin repeat binding"/>
    <property type="evidence" value="ECO:0007669"/>
    <property type="project" value="TreeGrafter"/>
</dbReference>
<accession>A0A2P2I6F5</accession>
<reference evidence="3" key="1">
    <citation type="journal article" date="2018" name="Biosci. Biotechnol. Biochem.">
        <title>Polysaccharide hydrolase of the hadal zone amphipods Hirondellea gigas.</title>
        <authorList>
            <person name="Kobayashi H."/>
            <person name="Nagahama T."/>
            <person name="Arai W."/>
            <person name="Sasagawa Y."/>
            <person name="Umeda M."/>
            <person name="Hayashi T."/>
            <person name="Nikaido I."/>
            <person name="Watanabe H."/>
            <person name="Oguri K."/>
            <person name="Kitazato H."/>
            <person name="Fujioka K."/>
            <person name="Kido Y."/>
            <person name="Takami H."/>
        </authorList>
    </citation>
    <scope>NUCLEOTIDE SEQUENCE</scope>
    <source>
        <tissue evidence="3">Whole body</tissue>
    </source>
</reference>
<dbReference type="GO" id="GO:0036139">
    <property type="term" value="F:peptidyl-histidine dioxygenase activity"/>
    <property type="evidence" value="ECO:0007669"/>
    <property type="project" value="TreeGrafter"/>
</dbReference>
<dbReference type="InterPro" id="IPR003347">
    <property type="entry name" value="JmjC_dom"/>
</dbReference>
<dbReference type="PROSITE" id="PS51184">
    <property type="entry name" value="JMJC"/>
    <property type="match status" value="1"/>
</dbReference>
<sequence length="606" mass="67373">MADIDYETKYFFPVKPIPRLSCRDPEALRLISSEKPVVLTDAKLCDSALKWNLDYLAQHIGPAKHVVFASQCDEFKYYDETKISQYCPNFKRPTQRLEITFQEFANKLTQWNPGQEKLYLQQGLNSSVGTVIAADFVSFNWPWLNAQTKTQGWGTLTSNLLLVAMAGNVTPVHYDEQQNLFCQLVGHKRCILFSPDHHDRLYPHPVYHPHDRQSQADIFKPDFDKFPGLRQISAQSAVLGPGDVLYIPIYWWHHISSLHNHPYTVSINFWYKGASTDMVIYPLLDRQKVAIMRNIEKMIMDALKKPTEVDQFFQSLILGRYTVPDVLLPSQLSTTITSRSSHLLPSSDKSGSTQLSSAGSSTSIIPQHDCISCRKTSSDIEVKSSIISKVKNDAGDGVSSLNSAVFTARHAVDNACEGITSAAISYNSAKNDSENSSDGCSCCSSCCSSCSICIQPEANTSSHQATNTFNASSSSLNQVTILSVNNSCGQQTINNCLNCSSLDRLSKSRKKKHKEDKIRRGDEQCSCGFRPSLERCCDESFTPTIERQPCKTLASVADDHSQYHCSSVSRSVSNGTCNDCSSQQHCVGVTNSIPDNSPIDHIHTKT</sequence>
<dbReference type="GO" id="GO:0045746">
    <property type="term" value="P:negative regulation of Notch signaling pathway"/>
    <property type="evidence" value="ECO:0007669"/>
    <property type="project" value="TreeGrafter"/>
</dbReference>
<dbReference type="InterPro" id="IPR014710">
    <property type="entry name" value="RmlC-like_jellyroll"/>
</dbReference>
<dbReference type="Pfam" id="PF13621">
    <property type="entry name" value="Cupin_8"/>
    <property type="match status" value="1"/>
</dbReference>
<dbReference type="PANTHER" id="PTHR12461">
    <property type="entry name" value="HYPOXIA-INDUCIBLE FACTOR 1 ALPHA INHIBITOR-RELATED"/>
    <property type="match status" value="1"/>
</dbReference>
<dbReference type="Gene3D" id="1.10.287.1010">
    <property type="entry name" value="Clavaminate synthase-like"/>
    <property type="match status" value="1"/>
</dbReference>
<evidence type="ECO:0000259" key="2">
    <source>
        <dbReference type="PROSITE" id="PS51184"/>
    </source>
</evidence>
<feature type="compositionally biased region" description="Low complexity" evidence="1">
    <location>
        <begin position="350"/>
        <end position="363"/>
    </location>
</feature>
<evidence type="ECO:0000256" key="1">
    <source>
        <dbReference type="SAM" id="MobiDB-lite"/>
    </source>
</evidence>
<dbReference type="EMBL" id="IACF01004000">
    <property type="protein sequence ID" value="LAB69599.1"/>
    <property type="molecule type" value="mRNA"/>
</dbReference>
<feature type="domain" description="JmjC" evidence="2">
    <location>
        <begin position="135"/>
        <end position="286"/>
    </location>
</feature>
<evidence type="ECO:0000313" key="3">
    <source>
        <dbReference type="EMBL" id="LAB69599.1"/>
    </source>
</evidence>
<dbReference type="SMART" id="SM00558">
    <property type="entry name" value="JmjC"/>
    <property type="match status" value="1"/>
</dbReference>
<protein>
    <submittedName>
        <fullName evidence="3">Hypoxia-inducible factor 1-alpha inhibitor</fullName>
    </submittedName>
</protein>
<feature type="region of interest" description="Disordered" evidence="1">
    <location>
        <begin position="339"/>
        <end position="364"/>
    </location>
</feature>
<name>A0A2P2I6F5_9CRUS</name>
<dbReference type="Gene3D" id="2.60.120.10">
    <property type="entry name" value="Jelly Rolls"/>
    <property type="match status" value="1"/>
</dbReference>
<dbReference type="InterPro" id="IPR041667">
    <property type="entry name" value="Cupin_8"/>
</dbReference>
<organism evidence="3">
    <name type="scientific">Hirondellea gigas</name>
    <dbReference type="NCBI Taxonomy" id="1518452"/>
    <lineage>
        <taxon>Eukaryota</taxon>
        <taxon>Metazoa</taxon>
        <taxon>Ecdysozoa</taxon>
        <taxon>Arthropoda</taxon>
        <taxon>Crustacea</taxon>
        <taxon>Multicrustacea</taxon>
        <taxon>Malacostraca</taxon>
        <taxon>Eumalacostraca</taxon>
        <taxon>Peracarida</taxon>
        <taxon>Amphipoda</taxon>
        <taxon>Amphilochidea</taxon>
        <taxon>Lysianassida</taxon>
        <taxon>Lysianassidira</taxon>
        <taxon>Lysianassoidea</taxon>
        <taxon>Lysianassidae</taxon>
        <taxon>Hirondellea</taxon>
    </lineage>
</organism>
<dbReference type="SUPFAM" id="SSF51197">
    <property type="entry name" value="Clavaminate synthase-like"/>
    <property type="match status" value="1"/>
</dbReference>